<evidence type="ECO:0000256" key="1">
    <source>
        <dbReference type="ARBA" id="ARBA00004236"/>
    </source>
</evidence>
<sequence length="342" mass="39688">MRNKLMFLWIINIGFLFSPAFAQEKSNNYESTVPPIQYPEKNNDEMQVRKDIKSSFYKYDDTNSPISESQPAKKINNTPTTTSRNFLDEKPKEKSFEDILEKNETPKKIENKKNERLNFSSQTNTSRPSELWKLFLLSVIFIGILASLGYLLTRLRNKGLFAISKTDKVMDIISTLPISPKRQIMILKIRDQEIVVSNTENGINFLTEVSGGLVNRSLQEKRQLPISDKFLLPKQEKNLYDKIEQKNEINNTQNDKNTERKSDILLKALKSINSNNLNQRKNKPAEENSNSSNKTETFPKYLANQFENESKKEVKKRDEEVDSVENVTNLIREKLRSMKPLN</sequence>
<dbReference type="GO" id="GO:0016020">
    <property type="term" value="C:membrane"/>
    <property type="evidence" value="ECO:0007669"/>
    <property type="project" value="InterPro"/>
</dbReference>
<dbReference type="InterPro" id="IPR022781">
    <property type="entry name" value="Flagellar_biosynth_FliO"/>
</dbReference>
<evidence type="ECO:0000256" key="7">
    <source>
        <dbReference type="SAM" id="Phobius"/>
    </source>
</evidence>
<accession>A0A1L4CXP5</accession>
<evidence type="ECO:0000313" key="9">
    <source>
        <dbReference type="EMBL" id="APJ02717.1"/>
    </source>
</evidence>
<evidence type="ECO:0000256" key="4">
    <source>
        <dbReference type="ARBA" id="ARBA00022989"/>
    </source>
</evidence>
<feature type="region of interest" description="Disordered" evidence="6">
    <location>
        <begin position="273"/>
        <end position="320"/>
    </location>
</feature>
<feature type="chain" id="PRO_5012453660" description="Flagellar protein" evidence="8">
    <location>
        <begin position="23"/>
        <end position="342"/>
    </location>
</feature>
<evidence type="ECO:0000256" key="5">
    <source>
        <dbReference type="ARBA" id="ARBA00023136"/>
    </source>
</evidence>
<protein>
    <recommendedName>
        <fullName evidence="11">Flagellar protein</fullName>
    </recommendedName>
</protein>
<evidence type="ECO:0008006" key="11">
    <source>
        <dbReference type="Google" id="ProtNLM"/>
    </source>
</evidence>
<feature type="compositionally biased region" description="Basic and acidic residues" evidence="6">
    <location>
        <begin position="86"/>
        <end position="116"/>
    </location>
</feature>
<dbReference type="STRING" id="1915309.AXG55_01745"/>
<keyword evidence="2" id="KW-1003">Cell membrane</keyword>
<feature type="compositionally biased region" description="Polar residues" evidence="6">
    <location>
        <begin position="287"/>
        <end position="296"/>
    </location>
</feature>
<dbReference type="KEGG" id="saqi:AXG55_01745"/>
<dbReference type="Proteomes" id="UP000184731">
    <property type="component" value="Chromosome"/>
</dbReference>
<dbReference type="RefSeq" id="WP_233231301.1">
    <property type="nucleotide sequence ID" value="NZ_CP017834.1"/>
</dbReference>
<feature type="signal peptide" evidence="8">
    <location>
        <begin position="1"/>
        <end position="22"/>
    </location>
</feature>
<evidence type="ECO:0000256" key="2">
    <source>
        <dbReference type="ARBA" id="ARBA00022475"/>
    </source>
</evidence>
<keyword evidence="8" id="KW-0732">Signal</keyword>
<feature type="region of interest" description="Disordered" evidence="6">
    <location>
        <begin position="61"/>
        <end position="124"/>
    </location>
</feature>
<keyword evidence="3 7" id="KW-0812">Transmembrane</keyword>
<comment type="subcellular location">
    <subcellularLocation>
        <location evidence="1">Cell membrane</location>
    </subcellularLocation>
</comment>
<keyword evidence="4 7" id="KW-1133">Transmembrane helix</keyword>
<reference evidence="9 10" key="1">
    <citation type="submission" date="2016-10" db="EMBL/GenBank/DDBJ databases">
        <title>Silvanigrella aquatica sp. nov., isolated from a freshwater lake located in the Black Forest, Germany, description of Silvanigrellaceae fam. nov., Silvanigrellales ord. nov., reclassification of the order Bdellovibrionales in the class Oligoflexia, reclassification of the families Bacteriovoracaceae and Halobacteriovoraceae in the new order Bacteriovoracales ord. nov., and reclassification of the family Pseudobacteriovoracaceae in the order Oligoflexiales.</title>
        <authorList>
            <person name="Hahn M.W."/>
            <person name="Schmidt J."/>
            <person name="Koll U."/>
            <person name="Rohde M."/>
            <person name="Verbag S."/>
            <person name="Pitt A."/>
            <person name="Nakai R."/>
            <person name="Naganuma T."/>
            <person name="Lang E."/>
        </authorList>
    </citation>
    <scope>NUCLEOTIDE SEQUENCE [LARGE SCALE GENOMIC DNA]</scope>
    <source>
        <strain evidence="9 10">MWH-Nonnen-W8red</strain>
    </source>
</reference>
<dbReference type="EMBL" id="CP017834">
    <property type="protein sequence ID" value="APJ02717.1"/>
    <property type="molecule type" value="Genomic_DNA"/>
</dbReference>
<gene>
    <name evidence="9" type="ORF">AXG55_01745</name>
</gene>
<feature type="transmembrane region" description="Helical" evidence="7">
    <location>
        <begin position="131"/>
        <end position="152"/>
    </location>
</feature>
<evidence type="ECO:0000313" key="10">
    <source>
        <dbReference type="Proteomes" id="UP000184731"/>
    </source>
</evidence>
<keyword evidence="5 7" id="KW-0472">Membrane</keyword>
<keyword evidence="10" id="KW-1185">Reference proteome</keyword>
<proteinExistence type="predicted"/>
<dbReference type="AlphaFoldDB" id="A0A1L4CXP5"/>
<organism evidence="9 10">
    <name type="scientific">Silvanigrella aquatica</name>
    <dbReference type="NCBI Taxonomy" id="1915309"/>
    <lineage>
        <taxon>Bacteria</taxon>
        <taxon>Pseudomonadati</taxon>
        <taxon>Bdellovibrionota</taxon>
        <taxon>Oligoflexia</taxon>
        <taxon>Silvanigrellales</taxon>
        <taxon>Silvanigrellaceae</taxon>
        <taxon>Silvanigrella</taxon>
    </lineage>
</organism>
<feature type="compositionally biased region" description="Polar residues" evidence="6">
    <location>
        <begin position="62"/>
        <end position="85"/>
    </location>
</feature>
<evidence type="ECO:0000256" key="3">
    <source>
        <dbReference type="ARBA" id="ARBA00022692"/>
    </source>
</evidence>
<feature type="compositionally biased region" description="Basic and acidic residues" evidence="6">
    <location>
        <begin position="308"/>
        <end position="319"/>
    </location>
</feature>
<dbReference type="GO" id="GO:0044781">
    <property type="term" value="P:bacterial-type flagellum organization"/>
    <property type="evidence" value="ECO:0007669"/>
    <property type="project" value="InterPro"/>
</dbReference>
<evidence type="ECO:0000256" key="6">
    <source>
        <dbReference type="SAM" id="MobiDB-lite"/>
    </source>
</evidence>
<dbReference type="Pfam" id="PF04347">
    <property type="entry name" value="FliO"/>
    <property type="match status" value="1"/>
</dbReference>
<evidence type="ECO:0000256" key="8">
    <source>
        <dbReference type="SAM" id="SignalP"/>
    </source>
</evidence>
<name>A0A1L4CXP5_9BACT</name>